<evidence type="ECO:0000256" key="1">
    <source>
        <dbReference type="PIRSR" id="PIRSR607822-1"/>
    </source>
</evidence>
<dbReference type="GO" id="GO:0005886">
    <property type="term" value="C:plasma membrane"/>
    <property type="evidence" value="ECO:0007669"/>
    <property type="project" value="TreeGrafter"/>
</dbReference>
<feature type="binding site" evidence="1">
    <location>
        <position position="787"/>
    </location>
    <ligand>
        <name>Zn(2+)</name>
        <dbReference type="ChEBI" id="CHEBI:29105"/>
    </ligand>
</feature>
<keyword evidence="1" id="KW-0479">Metal-binding</keyword>
<dbReference type="PANTHER" id="PTHR12736:SF7">
    <property type="entry name" value="LANC-LIKE PROTEIN 3"/>
    <property type="match status" value="1"/>
</dbReference>
<feature type="domain" description="Lantibiotic biosynthesis protein dehydration" evidence="2">
    <location>
        <begin position="92"/>
        <end position="463"/>
    </location>
</feature>
<reference evidence="3 4" key="1">
    <citation type="journal article" date="2013" name="Mol. Biol. Evol.">
        <title>Evolutionary and population genomics of the cavity causing bacteria Streptococcus mutans.</title>
        <authorList>
            <person name="Cornejo O.E."/>
            <person name="Lefebure T."/>
            <person name="Pavinski Bitar P.D."/>
            <person name="Lang P."/>
            <person name="Richards V.P."/>
            <person name="Eilertson K."/>
            <person name="Do T."/>
            <person name="Beighton D."/>
            <person name="Zeng L."/>
            <person name="Ahn S.J."/>
            <person name="Burne R.A."/>
            <person name="Siepel A."/>
            <person name="Bustamante C.D."/>
            <person name="Stanhope M.J."/>
        </authorList>
    </citation>
    <scope>NUCLEOTIDE SEQUENCE [LARGE SCALE GENOMIC DNA]</scope>
    <source>
        <strain evidence="3 4">SM6</strain>
    </source>
</reference>
<comment type="caution">
    <text evidence="3">The sequence shown here is derived from an EMBL/GenBank/DDBJ whole genome shotgun (WGS) entry which is preliminary data.</text>
</comment>
<feature type="binding site" evidence="1">
    <location>
        <position position="843"/>
    </location>
    <ligand>
        <name>Zn(2+)</name>
        <dbReference type="ChEBI" id="CHEBI:29105"/>
    </ligand>
</feature>
<dbReference type="InterPro" id="IPR007822">
    <property type="entry name" value="LANC-like"/>
</dbReference>
<evidence type="ECO:0000313" key="3">
    <source>
        <dbReference type="EMBL" id="EMC24652.1"/>
    </source>
</evidence>
<dbReference type="PANTHER" id="PTHR12736">
    <property type="entry name" value="LANC-LIKE PROTEIN"/>
    <property type="match status" value="1"/>
</dbReference>
<evidence type="ECO:0000259" key="2">
    <source>
        <dbReference type="Pfam" id="PF13575"/>
    </source>
</evidence>
<dbReference type="EMBL" id="AHSR01000016">
    <property type="protein sequence ID" value="EMC24652.1"/>
    <property type="molecule type" value="Genomic_DNA"/>
</dbReference>
<dbReference type="PIRSF" id="PIRSF037228">
    <property type="entry name" value="Lant_mod_RumM"/>
    <property type="match status" value="1"/>
</dbReference>
<dbReference type="AlphaFoldDB" id="A0A829BK33"/>
<dbReference type="Proteomes" id="UP000011676">
    <property type="component" value="Unassembled WGS sequence"/>
</dbReference>
<dbReference type="Gene3D" id="1.50.10.20">
    <property type="match status" value="1"/>
</dbReference>
<dbReference type="Pfam" id="PF13575">
    <property type="entry name" value="DUF4135"/>
    <property type="match status" value="1"/>
</dbReference>
<dbReference type="RefSeq" id="WP_002283185.1">
    <property type="nucleotide sequence ID" value="NZ_AHSR01000016.1"/>
</dbReference>
<sequence>MDQKELLYSQFDVFNKQVIERYLPEVLDESDDIIQDIEEQISDYYRSTLIYLINEKRIDGSLIGSSPESRYNYFTNVLCQQGMILDEIEERFPTITQRVVISLKKYLELSKYVKEAFTADFSELLAEGYLDGVASDISSDDVKIKITGDIHNGNGVCIVAYQGKKVVFKKKSSQPNQLLQTLEREVSQYLDKEVYFISPFLDKGEYFWEKFVSSKPLLSEEEAKEFYCRVGYLLACAYMLNISDLHFENLISSHINPILVDVETVFSTSTFDTIANNDATFKIIESSRDSVLFTGLLPVSEADKVFGGDTSGVLGGIMIGEARIVINHNRDDIRVEKQKYKTENQDHLPYFSDSEGVKTYLNAEDYVDFIKSGFSELSEFFMHRKEFLKTLYSEYGHLQTRLLFRNTRDYSLIRQLLTSPVYCEQSHVLFEKMEDKFSEVDSHELCQSEEKQLLNMDIPYFYAEIASRDVRDDEGIVWQLTRTALSQVIKKLDNLSSAVINEQLDLIEFSIKTPNALYSTELQDAYRDFENNQQTQDQDVLISGINELTDVILENEKNSQEDGSTNWLTLKVTDYDAFELVPMDDSVYDGLAGMAIALSEVYDLVDDIRQEKIRLCLQRIFTTLSNSYLELQNQSYFVGKLGLFSALSRISPITGQELPDFVLDGDQDYLVDLDVSTADFLSSFTNEVVALRNSDIKIGNLNQALDKLDELKIISEDFISWDKLESNNVSLAHGNLGVEVALLCLAGNLERPEALQLFRKAKRFDDRQRLENGWVDKRNSDTSANWCHGSTGVLVARLVQLRLDDRYKLLSPSERTALEADLQHASKQIIDLGFDMTNFSLCHGTSGNLLALSYYQSYLPENDAQRLRAILDKEYRKLHAFGLTKGWMCSFNTKYNVYGLMTGLPGILYSTAKFLKGADSLDVLIPNL</sequence>
<dbReference type="GO" id="GO:0046872">
    <property type="term" value="F:metal ion binding"/>
    <property type="evidence" value="ECO:0007669"/>
    <property type="project" value="UniProtKB-KW"/>
</dbReference>
<dbReference type="InterPro" id="IPR017146">
    <property type="entry name" value="Lanti_2_LanM"/>
</dbReference>
<dbReference type="CDD" id="cd04792">
    <property type="entry name" value="LanM-like"/>
    <property type="match status" value="1"/>
</dbReference>
<dbReference type="GO" id="GO:0031179">
    <property type="term" value="P:peptide modification"/>
    <property type="evidence" value="ECO:0007669"/>
    <property type="project" value="InterPro"/>
</dbReference>
<keyword evidence="1" id="KW-0862">Zinc</keyword>
<dbReference type="InterPro" id="IPR025410">
    <property type="entry name" value="Lant_dehyd"/>
</dbReference>
<gene>
    <name evidence="3" type="ORF">SMU82_04026</name>
</gene>
<dbReference type="SUPFAM" id="SSF158745">
    <property type="entry name" value="LanC-like"/>
    <property type="match status" value="1"/>
</dbReference>
<proteinExistence type="predicted"/>
<protein>
    <recommendedName>
        <fullName evidence="2">Lantibiotic biosynthesis protein dehydration domain-containing protein</fullName>
    </recommendedName>
</protein>
<accession>A0A829BK33</accession>
<name>A0A829BK33_STRMG</name>
<dbReference type="SMART" id="SM01260">
    <property type="entry name" value="LANC_like"/>
    <property type="match status" value="1"/>
</dbReference>
<dbReference type="PRINTS" id="PR01950">
    <property type="entry name" value="LANCSUPER"/>
</dbReference>
<organism evidence="3 4">
    <name type="scientific">Streptococcus mutans SM6</name>
    <dbReference type="NCBI Taxonomy" id="857119"/>
    <lineage>
        <taxon>Bacteria</taxon>
        <taxon>Bacillati</taxon>
        <taxon>Bacillota</taxon>
        <taxon>Bacilli</taxon>
        <taxon>Lactobacillales</taxon>
        <taxon>Streptococcaceae</taxon>
        <taxon>Streptococcus</taxon>
    </lineage>
</organism>
<feature type="binding site" evidence="1">
    <location>
        <position position="842"/>
    </location>
    <ligand>
        <name>Zn(2+)</name>
        <dbReference type="ChEBI" id="CHEBI:29105"/>
    </ligand>
</feature>
<dbReference type="Pfam" id="PF05147">
    <property type="entry name" value="LANC_like"/>
    <property type="match status" value="1"/>
</dbReference>
<evidence type="ECO:0000313" key="4">
    <source>
        <dbReference type="Proteomes" id="UP000011676"/>
    </source>
</evidence>
<dbReference type="NCBIfam" id="TIGR03897">
    <property type="entry name" value="lanti_2_LanM"/>
    <property type="match status" value="1"/>
</dbReference>